<protein>
    <submittedName>
        <fullName evidence="2">Uncharacterized protein</fullName>
    </submittedName>
</protein>
<keyword evidence="3" id="KW-1185">Reference proteome</keyword>
<reference evidence="3" key="1">
    <citation type="journal article" date="2019" name="Int. J. Syst. Evol. Microbiol.">
        <title>The Global Catalogue of Microorganisms (GCM) 10K type strain sequencing project: providing services to taxonomists for standard genome sequencing and annotation.</title>
        <authorList>
            <consortium name="The Broad Institute Genomics Platform"/>
            <consortium name="The Broad Institute Genome Sequencing Center for Infectious Disease"/>
            <person name="Wu L."/>
            <person name="Ma J."/>
        </authorList>
    </citation>
    <scope>NUCLEOTIDE SEQUENCE [LARGE SCALE GENOMIC DNA]</scope>
    <source>
        <strain evidence="3">KCTC 42742</strain>
    </source>
</reference>
<keyword evidence="1" id="KW-1133">Transmembrane helix</keyword>
<keyword evidence="1" id="KW-0472">Membrane</keyword>
<accession>A0ABV7RE83</accession>
<organism evidence="2 3">
    <name type="scientific">Vogesella facilis</name>
    <dbReference type="NCBI Taxonomy" id="1655232"/>
    <lineage>
        <taxon>Bacteria</taxon>
        <taxon>Pseudomonadati</taxon>
        <taxon>Pseudomonadota</taxon>
        <taxon>Betaproteobacteria</taxon>
        <taxon>Neisseriales</taxon>
        <taxon>Chromobacteriaceae</taxon>
        <taxon>Vogesella</taxon>
    </lineage>
</organism>
<name>A0ABV7RE83_9NEIS</name>
<keyword evidence="1" id="KW-0812">Transmembrane</keyword>
<evidence type="ECO:0000313" key="3">
    <source>
        <dbReference type="Proteomes" id="UP001595741"/>
    </source>
</evidence>
<feature type="transmembrane region" description="Helical" evidence="1">
    <location>
        <begin position="70"/>
        <end position="94"/>
    </location>
</feature>
<evidence type="ECO:0000256" key="1">
    <source>
        <dbReference type="SAM" id="Phobius"/>
    </source>
</evidence>
<dbReference type="Proteomes" id="UP001595741">
    <property type="component" value="Unassembled WGS sequence"/>
</dbReference>
<sequence>MALLAFKYLLLAALVLLVSALAKRSDQLGALLASLRLEQQPDSKSGNHGCHTCWYVLPTLLLFPWLLARLGFWPVLGASALLGMPLFAAFAWLLRPSRIRLP</sequence>
<dbReference type="EMBL" id="JBHRXN010000030">
    <property type="protein sequence ID" value="MFC3532475.1"/>
    <property type="molecule type" value="Genomic_DNA"/>
</dbReference>
<evidence type="ECO:0000313" key="2">
    <source>
        <dbReference type="EMBL" id="MFC3532475.1"/>
    </source>
</evidence>
<gene>
    <name evidence="2" type="ORF">ACFOLG_09765</name>
</gene>
<dbReference type="RefSeq" id="WP_386091275.1">
    <property type="nucleotide sequence ID" value="NZ_JBHRXN010000030.1"/>
</dbReference>
<comment type="caution">
    <text evidence="2">The sequence shown here is derived from an EMBL/GenBank/DDBJ whole genome shotgun (WGS) entry which is preliminary data.</text>
</comment>
<proteinExistence type="predicted"/>